<gene>
    <name evidence="3" type="primary">LOC102808883</name>
</gene>
<accession>A0ABM0MLN7</accession>
<dbReference type="PANTHER" id="PTHR19860:SF42">
    <property type="entry name" value="RING-TYPE DOMAIN-CONTAINING PROTEIN"/>
    <property type="match status" value="1"/>
</dbReference>
<evidence type="ECO:0000313" key="2">
    <source>
        <dbReference type="Proteomes" id="UP000694865"/>
    </source>
</evidence>
<evidence type="ECO:0000313" key="3">
    <source>
        <dbReference type="RefSeq" id="XP_006820928.1"/>
    </source>
</evidence>
<reference evidence="3" key="1">
    <citation type="submission" date="2025-08" db="UniProtKB">
        <authorList>
            <consortium name="RefSeq"/>
        </authorList>
    </citation>
    <scope>IDENTIFICATION</scope>
    <source>
        <tissue evidence="3">Testes</tissue>
    </source>
</reference>
<dbReference type="RefSeq" id="XP_006820928.1">
    <property type="nucleotide sequence ID" value="XM_006820865.1"/>
</dbReference>
<dbReference type="GeneID" id="102808883"/>
<dbReference type="Proteomes" id="UP000694865">
    <property type="component" value="Unplaced"/>
</dbReference>
<organism evidence="2 3">
    <name type="scientific">Saccoglossus kowalevskii</name>
    <name type="common">Acorn worm</name>
    <dbReference type="NCBI Taxonomy" id="10224"/>
    <lineage>
        <taxon>Eukaryota</taxon>
        <taxon>Metazoa</taxon>
        <taxon>Hemichordata</taxon>
        <taxon>Enteropneusta</taxon>
        <taxon>Harrimaniidae</taxon>
        <taxon>Saccoglossus</taxon>
    </lineage>
</organism>
<keyword evidence="2" id="KW-1185">Reference proteome</keyword>
<protein>
    <submittedName>
        <fullName evidence="3">TPR repeat-containing protein DDB_G0287407-like</fullName>
    </submittedName>
</protein>
<evidence type="ECO:0000256" key="1">
    <source>
        <dbReference type="ARBA" id="ARBA00022737"/>
    </source>
</evidence>
<name>A0ABM0MLN7_SACKO</name>
<sequence length="297" mass="34120">LSDGKETSHLQWLPATISGIYVKCVVSTVENARSLQILHDLSPSPWELIVRPLNTSTRIDIVQHYLGRYSKRLDPNQLALLTKCDGAKNALWLTLACEELRVFGVFERLTQRIQTLPGKLEGLLSDILNRLVKEDLTDCIAKVLSLLYCSQAGLLETELQMLLGDVESNTPLPMLPWAQVRRTLKPFLRNIGLVGGVERWDFFHQSIAKAVEDHWLQDVENRKNCHLELADFYQYYNNNNFAVTQNLPYHLQRAGQIQRMVEFFQKDQRSLQMNQAHKSQYLRDSSIKEMLATTPSL</sequence>
<dbReference type="InterPro" id="IPR051191">
    <property type="entry name" value="DCAF12"/>
</dbReference>
<keyword evidence="1" id="KW-0677">Repeat</keyword>
<proteinExistence type="predicted"/>
<dbReference type="PANTHER" id="PTHR19860">
    <property type="entry name" value="DDB1- AND CUL4-ASSOCIATED FACTOR 12-RELATED"/>
    <property type="match status" value="1"/>
</dbReference>
<feature type="non-terminal residue" evidence="3">
    <location>
        <position position="1"/>
    </location>
</feature>